<gene>
    <name evidence="1" type="ORF">F5144DRAFT_247793</name>
</gene>
<comment type="caution">
    <text evidence="1">The sequence shown here is derived from an EMBL/GenBank/DDBJ whole genome shotgun (WGS) entry which is preliminary data.</text>
</comment>
<protein>
    <submittedName>
        <fullName evidence="1">SNF2 family N-terminal domain-containing protein</fullName>
    </submittedName>
</protein>
<name>A0ACB7PDN3_9PEZI</name>
<proteinExistence type="predicted"/>
<evidence type="ECO:0000313" key="2">
    <source>
        <dbReference type="Proteomes" id="UP000724584"/>
    </source>
</evidence>
<dbReference type="Proteomes" id="UP000724584">
    <property type="component" value="Unassembled WGS sequence"/>
</dbReference>
<organism evidence="1 2">
    <name type="scientific">Chaetomium tenue</name>
    <dbReference type="NCBI Taxonomy" id="1854479"/>
    <lineage>
        <taxon>Eukaryota</taxon>
        <taxon>Fungi</taxon>
        <taxon>Dikarya</taxon>
        <taxon>Ascomycota</taxon>
        <taxon>Pezizomycotina</taxon>
        <taxon>Sordariomycetes</taxon>
        <taxon>Sordariomycetidae</taxon>
        <taxon>Sordariales</taxon>
        <taxon>Chaetomiaceae</taxon>
        <taxon>Chaetomium</taxon>
    </lineage>
</organism>
<keyword evidence="2" id="KW-1185">Reference proteome</keyword>
<sequence>MRTTDANLGESEAGYRRFELRKQQDHIILCFHDDGKEFGYLRSGVGKTLAPLLAKSYVEFEPIMRTSNSKLAKPAEAMVKVDINVYGPRRAADEVGDALSRGKLWLQKSGHARREVAYDNPHFLPLKVHGIQMQAVQPVNQIANDGLARKKHRKERLRKMVEEVYKSLDNTRHLDMVEGGNRVTRKLLKHQQEALGFMLERESGHINDRYRLWEEVILEDGMKEYRHRITKARAKQDTQPDERGGGILADEMGMGKSLSILALIAKTLDDGNEWAQQHADSAEDKEALKHSRSTLVVVPSALLIDNWMNEIKKHLKGGLEVVKYHGPSRPKDLDTISDSDIVVTTYNTLIAEFLIKSKPSILHRIGWYRVVLDEAHIIRRSATAFYRACDDLHANSRWCLTGTPIQNKLADIGALFAFIRAEPFTRASVFRKWIEIPFEQSLDNSNAVKNRLVLLLEALCLRRTKDAVQLPGLRQRMRTLDFSPAEREQYENTKKTLARTIRQRAGGAEKSSKFGLFQANLQMRLLCNHGTFQKPFSWHSRSPLDEREVVVSALGQTGEITCSVCQLPMPILGSSWLGNGFGAQCAHVLCAECIEESSVSGAGGLMQQCPVCVRWRAQARAGGGGVAIEDMDVAMPDWSAGEVIEDDDDHYFSAQGHSTKMLALVEDVKKDLMTTKSIIFSCWTRTLHLLSKHLDRAGIP</sequence>
<accession>A0ACB7PDN3</accession>
<reference evidence="1 2" key="1">
    <citation type="journal article" date="2021" name="Nat. Commun.">
        <title>Genetic determinants of endophytism in the Arabidopsis root mycobiome.</title>
        <authorList>
            <person name="Mesny F."/>
            <person name="Miyauchi S."/>
            <person name="Thiergart T."/>
            <person name="Pickel B."/>
            <person name="Atanasova L."/>
            <person name="Karlsson M."/>
            <person name="Huettel B."/>
            <person name="Barry K.W."/>
            <person name="Haridas S."/>
            <person name="Chen C."/>
            <person name="Bauer D."/>
            <person name="Andreopoulos W."/>
            <person name="Pangilinan J."/>
            <person name="LaButti K."/>
            <person name="Riley R."/>
            <person name="Lipzen A."/>
            <person name="Clum A."/>
            <person name="Drula E."/>
            <person name="Henrissat B."/>
            <person name="Kohler A."/>
            <person name="Grigoriev I.V."/>
            <person name="Martin F.M."/>
            <person name="Hacquard S."/>
        </authorList>
    </citation>
    <scope>NUCLEOTIDE SEQUENCE [LARGE SCALE GENOMIC DNA]</scope>
    <source>
        <strain evidence="1 2">MPI-SDFR-AT-0079</strain>
    </source>
</reference>
<dbReference type="EMBL" id="JAGIZQ010000004">
    <property type="protein sequence ID" value="KAH6632302.1"/>
    <property type="molecule type" value="Genomic_DNA"/>
</dbReference>
<evidence type="ECO:0000313" key="1">
    <source>
        <dbReference type="EMBL" id="KAH6632302.1"/>
    </source>
</evidence>